<evidence type="ECO:0000256" key="1">
    <source>
        <dbReference type="SAM" id="MobiDB-lite"/>
    </source>
</evidence>
<feature type="transmembrane region" description="Helical" evidence="2">
    <location>
        <begin position="433"/>
        <end position="454"/>
    </location>
</feature>
<feature type="transmembrane region" description="Helical" evidence="2">
    <location>
        <begin position="402"/>
        <end position="421"/>
    </location>
</feature>
<feature type="transmembrane region" description="Helical" evidence="2">
    <location>
        <begin position="127"/>
        <end position="147"/>
    </location>
</feature>
<evidence type="ECO:0000313" key="3">
    <source>
        <dbReference type="EMBL" id="ADY60998.1"/>
    </source>
</evidence>
<organism evidence="3 4">
    <name type="scientific">Rubinisphaera brasiliensis (strain ATCC 49424 / DSM 5305 / JCM 21570 / IAM 15109 / NBRC 103401 / IFAM 1448)</name>
    <name type="common">Planctomyces brasiliensis</name>
    <dbReference type="NCBI Taxonomy" id="756272"/>
    <lineage>
        <taxon>Bacteria</taxon>
        <taxon>Pseudomonadati</taxon>
        <taxon>Planctomycetota</taxon>
        <taxon>Planctomycetia</taxon>
        <taxon>Planctomycetales</taxon>
        <taxon>Planctomycetaceae</taxon>
        <taxon>Rubinisphaera</taxon>
    </lineage>
</organism>
<protein>
    <recommendedName>
        <fullName evidence="5">Transporter, UIT6 family</fullName>
    </recommendedName>
</protein>
<feature type="transmembrane region" description="Helical" evidence="2">
    <location>
        <begin position="159"/>
        <end position="180"/>
    </location>
</feature>
<feature type="transmembrane region" description="Helical" evidence="2">
    <location>
        <begin position="365"/>
        <end position="382"/>
    </location>
</feature>
<reference evidence="4" key="1">
    <citation type="submission" date="2011-02" db="EMBL/GenBank/DDBJ databases">
        <title>The complete genome of Planctomyces brasiliensis DSM 5305.</title>
        <authorList>
            <person name="Lucas S."/>
            <person name="Copeland A."/>
            <person name="Lapidus A."/>
            <person name="Bruce D."/>
            <person name="Goodwin L."/>
            <person name="Pitluck S."/>
            <person name="Kyrpides N."/>
            <person name="Mavromatis K."/>
            <person name="Pagani I."/>
            <person name="Ivanova N."/>
            <person name="Ovchinnikova G."/>
            <person name="Lu M."/>
            <person name="Detter J.C."/>
            <person name="Han C."/>
            <person name="Land M."/>
            <person name="Hauser L."/>
            <person name="Markowitz V."/>
            <person name="Cheng J.-F."/>
            <person name="Hugenholtz P."/>
            <person name="Woyke T."/>
            <person name="Wu D."/>
            <person name="Tindall B."/>
            <person name="Pomrenke H.G."/>
            <person name="Brambilla E."/>
            <person name="Klenk H.-P."/>
            <person name="Eisen J.A."/>
        </authorList>
    </citation>
    <scope>NUCLEOTIDE SEQUENCE [LARGE SCALE GENOMIC DNA]</scope>
    <source>
        <strain evidence="4">ATCC 49424 / DSM 5305 / JCM 21570 / NBRC 103401 / IFAM 1448</strain>
    </source>
</reference>
<feature type="transmembrane region" description="Helical" evidence="2">
    <location>
        <begin position="18"/>
        <end position="38"/>
    </location>
</feature>
<feature type="transmembrane region" description="Helical" evidence="2">
    <location>
        <begin position="277"/>
        <end position="300"/>
    </location>
</feature>
<feature type="transmembrane region" description="Helical" evidence="2">
    <location>
        <begin position="507"/>
        <end position="526"/>
    </location>
</feature>
<feature type="compositionally biased region" description="Basic and acidic residues" evidence="1">
    <location>
        <begin position="57"/>
        <end position="117"/>
    </location>
</feature>
<feature type="transmembrane region" description="Helical" evidence="2">
    <location>
        <begin position="186"/>
        <end position="204"/>
    </location>
</feature>
<keyword evidence="2" id="KW-0472">Membrane</keyword>
<evidence type="ECO:0000256" key="2">
    <source>
        <dbReference type="SAM" id="Phobius"/>
    </source>
</evidence>
<dbReference type="Proteomes" id="UP000006860">
    <property type="component" value="Chromosome"/>
</dbReference>
<feature type="transmembrane region" description="Helical" evidence="2">
    <location>
        <begin position="242"/>
        <end position="265"/>
    </location>
</feature>
<dbReference type="InterPro" id="IPR031566">
    <property type="entry name" value="CitMHS_2"/>
</dbReference>
<name>F0SM43_RUBBR</name>
<feature type="transmembrane region" description="Helical" evidence="2">
    <location>
        <begin position="546"/>
        <end position="568"/>
    </location>
</feature>
<feature type="transmembrane region" description="Helical" evidence="2">
    <location>
        <begin position="466"/>
        <end position="486"/>
    </location>
</feature>
<sequence>MEQPHDTIESQQSLKKQGLLGTGIVMVCLAAWLAYAFANPVEHGDDHGGHGATEAHGQVDHAEEHGEHTAENAEEHDDHGHEDEHAEDHAESHTDEHAAEAHTAAEEHSGDQRRDPEPLVDPVVVPAWYSVLPFAALLLAIAVLPLTHRTEHWWENNINRFKVAAGLGVLTLAYYAFLFGHGVHDHVSHGVSAPGLPAALTVLTNALLAEYIPFITLLFSLYAISGGIVIEGRLAGRPYVNTAIIGIGAALASFVGTTGAAMLLIRPLLTANVRRQYVAHTVIFFIFAVCNTGGCLLPIGDPPLFLGFLRGVDFFWTLQLWPQWLFVNLVILAVYFVYDTIVARKEDEAAFAPLKESGPLVQMEGKLNLFWLAGIIFCVATLDPSKPFPGTEWHAPLYFREFLMFALTFCSLAATPSAIRLKNTFSYDAILEVAALFSGIFICMQAPVQILNAYGDQLGFDTTTEFFWGTGLLSSFLDNAPTYVVFFETARTMASEGPTVAGVAEGFLVAISLGAVFMGAMTYIGNGPNFMVKAIAEKNNIRMPSFFGYMLYSFTVLVPIFLIMTLIFL</sequence>
<feature type="transmembrane region" description="Helical" evidence="2">
    <location>
        <begin position="320"/>
        <end position="338"/>
    </location>
</feature>
<gene>
    <name evidence="3" type="ordered locus">Plabr_3401</name>
</gene>
<dbReference type="EMBL" id="CP002546">
    <property type="protein sequence ID" value="ADY60998.1"/>
    <property type="molecule type" value="Genomic_DNA"/>
</dbReference>
<dbReference type="eggNOG" id="COG4531">
    <property type="taxonomic scope" value="Bacteria"/>
</dbReference>
<keyword evidence="2" id="KW-1133">Transmembrane helix</keyword>
<dbReference type="STRING" id="756272.Plabr_3401"/>
<accession>F0SM43</accession>
<keyword evidence="4" id="KW-1185">Reference proteome</keyword>
<dbReference type="eggNOG" id="COG1055">
    <property type="taxonomic scope" value="Bacteria"/>
</dbReference>
<evidence type="ECO:0000313" key="4">
    <source>
        <dbReference type="Proteomes" id="UP000006860"/>
    </source>
</evidence>
<dbReference type="AlphaFoldDB" id="F0SM43"/>
<proteinExistence type="predicted"/>
<feature type="transmembrane region" description="Helical" evidence="2">
    <location>
        <begin position="211"/>
        <end position="230"/>
    </location>
</feature>
<feature type="region of interest" description="Disordered" evidence="1">
    <location>
        <begin position="46"/>
        <end position="117"/>
    </location>
</feature>
<dbReference type="HOGENOM" id="CLU_034923_0_0_0"/>
<dbReference type="Pfam" id="PF16980">
    <property type="entry name" value="CitMHS_2"/>
    <property type="match status" value="1"/>
</dbReference>
<keyword evidence="2" id="KW-0812">Transmembrane</keyword>
<evidence type="ECO:0008006" key="5">
    <source>
        <dbReference type="Google" id="ProtNLM"/>
    </source>
</evidence>
<dbReference type="KEGG" id="pbs:Plabr_3401"/>